<dbReference type="PANTHER" id="PTHR43767">
    <property type="entry name" value="LONG-CHAIN-FATTY-ACID--COA LIGASE"/>
    <property type="match status" value="1"/>
</dbReference>
<dbReference type="EMBL" id="BAABJP010000026">
    <property type="protein sequence ID" value="GAA5162278.1"/>
    <property type="molecule type" value="Genomic_DNA"/>
</dbReference>
<dbReference type="InterPro" id="IPR000873">
    <property type="entry name" value="AMP-dep_synth/lig_dom"/>
</dbReference>
<evidence type="ECO:0000313" key="4">
    <source>
        <dbReference type="Proteomes" id="UP001428817"/>
    </source>
</evidence>
<keyword evidence="4" id="KW-1185">Reference proteome</keyword>
<dbReference type="RefSeq" id="WP_345703081.1">
    <property type="nucleotide sequence ID" value="NZ_BAABJP010000026.1"/>
</dbReference>
<evidence type="ECO:0000259" key="1">
    <source>
        <dbReference type="Pfam" id="PF00501"/>
    </source>
</evidence>
<gene>
    <name evidence="3" type="ORF">GCM10023321_47650</name>
</gene>
<dbReference type="InterPro" id="IPR050237">
    <property type="entry name" value="ATP-dep_AMP-bd_enzyme"/>
</dbReference>
<name>A0ABP9QI70_9PSEU</name>
<feature type="domain" description="AMP-binding enzyme C-terminal" evidence="2">
    <location>
        <begin position="437"/>
        <end position="512"/>
    </location>
</feature>
<sequence>MAPDLSSNPAVPPYLVGPSYGDVIVEALTRYPTRDAFVLGKRRVTYGEAADLVGRTQQVLLDHGIRSGRGVGVLSPNATEVFVAQAATFLTGARYTGLHPMGSVDDHVFLCEDAEIEVLIAHPAFAETAARVAERAGSVKHVLSIGPSEVGPDLLTLCASAGPRRLVAPAVDEETTAWLQYTGGTTGLPKGAMLSHRALVQEVLTLTASWGLPEKPVYLASSPITHAAVLPVVPVLARGGTVVLQQGFDPDAWLSAVENERVNYAFVVPTMLYAMLDKADPAARDTSGLETLCYGAAPMSPSRLLEAQEAFGPVMMQVYGQTECVGMSTSLRKDEHDPVGRPDLLTSCGRAAAGVRIEILDDDGAPVPDGEVGEISVRSRVVMTGYWKREQESADALRGGWLHTGDMGVRDGDGFFHIVDRKKDMIVTGGFNVYPREVEDVLTGHDSVREAAVIGLPDDRWGEAVTAFVVPSAGHRIDVAELTALVKSRKGAHQAPKRVEVVPELPTTGVGKIDKKALRAAHWTGQDRHVH</sequence>
<reference evidence="4" key="1">
    <citation type="journal article" date="2019" name="Int. J. Syst. Evol. Microbiol.">
        <title>The Global Catalogue of Microorganisms (GCM) 10K type strain sequencing project: providing services to taxonomists for standard genome sequencing and annotation.</title>
        <authorList>
            <consortium name="The Broad Institute Genomics Platform"/>
            <consortium name="The Broad Institute Genome Sequencing Center for Infectious Disease"/>
            <person name="Wu L."/>
            <person name="Ma J."/>
        </authorList>
    </citation>
    <scope>NUCLEOTIDE SEQUENCE [LARGE SCALE GENOMIC DNA]</scope>
    <source>
        <strain evidence="4">JCM 18303</strain>
    </source>
</reference>
<dbReference type="Proteomes" id="UP001428817">
    <property type="component" value="Unassembled WGS sequence"/>
</dbReference>
<dbReference type="Pfam" id="PF00501">
    <property type="entry name" value="AMP-binding"/>
    <property type="match status" value="1"/>
</dbReference>
<dbReference type="PANTHER" id="PTHR43767:SF7">
    <property type="entry name" value="MEDIUM_LONG-CHAIN-FATTY-ACID--COA LIGASE FADD8"/>
    <property type="match status" value="1"/>
</dbReference>
<comment type="caution">
    <text evidence="3">The sequence shown here is derived from an EMBL/GenBank/DDBJ whole genome shotgun (WGS) entry which is preliminary data.</text>
</comment>
<feature type="domain" description="AMP-dependent synthetase/ligase" evidence="1">
    <location>
        <begin position="27"/>
        <end position="387"/>
    </location>
</feature>
<dbReference type="InterPro" id="IPR025110">
    <property type="entry name" value="AMP-bd_C"/>
</dbReference>
<protein>
    <submittedName>
        <fullName evidence="3">AMP-binding protein</fullName>
    </submittedName>
</protein>
<dbReference type="InterPro" id="IPR045851">
    <property type="entry name" value="AMP-bd_C_sf"/>
</dbReference>
<accession>A0ABP9QI70</accession>
<proteinExistence type="predicted"/>
<evidence type="ECO:0000313" key="3">
    <source>
        <dbReference type="EMBL" id="GAA5162278.1"/>
    </source>
</evidence>
<dbReference type="InterPro" id="IPR042099">
    <property type="entry name" value="ANL_N_sf"/>
</dbReference>
<dbReference type="PROSITE" id="PS00455">
    <property type="entry name" value="AMP_BINDING"/>
    <property type="match status" value="1"/>
</dbReference>
<dbReference type="Gene3D" id="3.40.50.12780">
    <property type="entry name" value="N-terminal domain of ligase-like"/>
    <property type="match status" value="1"/>
</dbReference>
<dbReference type="Gene3D" id="3.30.300.30">
    <property type="match status" value="1"/>
</dbReference>
<evidence type="ECO:0000259" key="2">
    <source>
        <dbReference type="Pfam" id="PF13193"/>
    </source>
</evidence>
<dbReference type="SUPFAM" id="SSF56801">
    <property type="entry name" value="Acetyl-CoA synthetase-like"/>
    <property type="match status" value="1"/>
</dbReference>
<organism evidence="3 4">
    <name type="scientific">Pseudonocardia eucalypti</name>
    <dbReference type="NCBI Taxonomy" id="648755"/>
    <lineage>
        <taxon>Bacteria</taxon>
        <taxon>Bacillati</taxon>
        <taxon>Actinomycetota</taxon>
        <taxon>Actinomycetes</taxon>
        <taxon>Pseudonocardiales</taxon>
        <taxon>Pseudonocardiaceae</taxon>
        <taxon>Pseudonocardia</taxon>
    </lineage>
</organism>
<dbReference type="InterPro" id="IPR020845">
    <property type="entry name" value="AMP-binding_CS"/>
</dbReference>
<dbReference type="Pfam" id="PF13193">
    <property type="entry name" value="AMP-binding_C"/>
    <property type="match status" value="1"/>
</dbReference>